<dbReference type="InterPro" id="IPR001932">
    <property type="entry name" value="PPM-type_phosphatase-like_dom"/>
</dbReference>
<dbReference type="CDD" id="cd16936">
    <property type="entry name" value="HATPase_RsbW-like"/>
    <property type="match status" value="1"/>
</dbReference>
<dbReference type="RefSeq" id="WP_268987050.1">
    <property type="nucleotide sequence ID" value="NZ_BNEK01000002.1"/>
</dbReference>
<evidence type="ECO:0000256" key="2">
    <source>
        <dbReference type="SAM" id="MobiDB-lite"/>
    </source>
</evidence>
<protein>
    <recommendedName>
        <fullName evidence="3">PPM-type phosphatase domain-containing protein</fullName>
    </recommendedName>
</protein>
<comment type="caution">
    <text evidence="4">The sequence shown here is derived from an EMBL/GenBank/DDBJ whole genome shotgun (WGS) entry which is preliminary data.</text>
</comment>
<dbReference type="Pfam" id="PF07228">
    <property type="entry name" value="SpoIIE"/>
    <property type="match status" value="1"/>
</dbReference>
<accession>A0ABQ3TT45</accession>
<dbReference type="InterPro" id="IPR003594">
    <property type="entry name" value="HATPase_dom"/>
</dbReference>
<dbReference type="Proteomes" id="UP001054854">
    <property type="component" value="Unassembled WGS sequence"/>
</dbReference>
<dbReference type="InterPro" id="IPR036457">
    <property type="entry name" value="PPM-type-like_dom_sf"/>
</dbReference>
<proteinExistence type="predicted"/>
<gene>
    <name evidence="4" type="ORF">TPA0910_09320</name>
</gene>
<keyword evidence="1" id="KW-0378">Hydrolase</keyword>
<keyword evidence="5" id="KW-1185">Reference proteome</keyword>
<evidence type="ECO:0000313" key="4">
    <source>
        <dbReference type="EMBL" id="GHJ26499.1"/>
    </source>
</evidence>
<evidence type="ECO:0000259" key="3">
    <source>
        <dbReference type="SMART" id="SM00331"/>
    </source>
</evidence>
<dbReference type="InterPro" id="IPR036890">
    <property type="entry name" value="HATPase_C_sf"/>
</dbReference>
<feature type="region of interest" description="Disordered" evidence="2">
    <location>
        <begin position="751"/>
        <end position="772"/>
    </location>
</feature>
<organism evidence="4 5">
    <name type="scientific">Streptomyces hygroscopicus</name>
    <dbReference type="NCBI Taxonomy" id="1912"/>
    <lineage>
        <taxon>Bacteria</taxon>
        <taxon>Bacillati</taxon>
        <taxon>Actinomycetota</taxon>
        <taxon>Actinomycetes</taxon>
        <taxon>Kitasatosporales</taxon>
        <taxon>Streptomycetaceae</taxon>
        <taxon>Streptomyces</taxon>
        <taxon>Streptomyces violaceusniger group</taxon>
    </lineage>
</organism>
<feature type="domain" description="PPM-type phosphatase" evidence="3">
    <location>
        <begin position="395"/>
        <end position="605"/>
    </location>
</feature>
<sequence>MNSQPSPRSTPGTGPEVLRDQIIASALRRVYGRLPASTCTAYLLTADARALAPAMTVETPLSFTIAPAVPVDDLTWPTAQAHRTGSVVVCDEECVRNVIRRSPEALIHIPVPMVVVIAPIRTARHRFGALALRWVPPREMAEEDLRFLRAVADESAVRLAELVERGGSVEAPPVPLFVSGRPDPRGDDVAGTATPHPPVTAAWSAAGGPFLFQLQRLATELTAAVHTADVLAVTRARTVRPFLGRALALCLAEAGHLHVVGAAGLSRGVVNRIEGTPLSQRTPETDTINEIAVKIFPSVRALRLGYPGLDVDLEREARAYFPLISHGRPVGCCVLEFAESGDPLRTEEIAILAIMLEQVGQSLERARAYEAEHTLTRTIQRSLLPRSLPHLSEAVLATRYFSAGEGAEVGGDWYDVVPLPDGGLGLVVGEVAGNSLDAVAVMGQLRSGVRAYAAEGHAPATVLERSSRLLAELDTDLTSTCCCVWLDLATGITSIATAGHPGLLITDVRERIVRPRPPPGPPLGAPAPQGYRQSEVQLAAGSVAALFTSGLLDTRRQGSEAAVDRVIRLLADHRDEDLEVLADRIAGLGRPRGSRDQAALLLVRYEGARPEDRARVARTSIRRHDFHAVAEVRGFLHDLLGRWEVLPLLDDLEVLTSEVVTNALIHAHSEVELRLREYPDRIRVEVRDSNPYPPVPTALLEDEVSNQEAESGRGLLIVDALASAWGSSPAGRGKTTWFELAIPGWLRGRRRSGGGTEAVRGTRWATKGGQVS</sequence>
<dbReference type="InterPro" id="IPR029016">
    <property type="entry name" value="GAF-like_dom_sf"/>
</dbReference>
<dbReference type="EMBL" id="BNEK01000002">
    <property type="protein sequence ID" value="GHJ26499.1"/>
    <property type="molecule type" value="Genomic_DNA"/>
</dbReference>
<dbReference type="Gene3D" id="3.30.565.10">
    <property type="entry name" value="Histidine kinase-like ATPase, C-terminal domain"/>
    <property type="match status" value="1"/>
</dbReference>
<dbReference type="SMART" id="SM00331">
    <property type="entry name" value="PP2C_SIG"/>
    <property type="match status" value="1"/>
</dbReference>
<evidence type="ECO:0000256" key="1">
    <source>
        <dbReference type="ARBA" id="ARBA00022801"/>
    </source>
</evidence>
<dbReference type="Pfam" id="PF13581">
    <property type="entry name" value="HATPase_c_2"/>
    <property type="match status" value="1"/>
</dbReference>
<dbReference type="Gene3D" id="3.60.40.10">
    <property type="entry name" value="PPM-type phosphatase domain"/>
    <property type="match status" value="1"/>
</dbReference>
<reference evidence="4" key="1">
    <citation type="submission" date="2024-05" db="EMBL/GenBank/DDBJ databases">
        <title>Whole genome shotgun sequence of Streptomyces hygroscopicus NBRC 113678.</title>
        <authorList>
            <person name="Komaki H."/>
            <person name="Tamura T."/>
        </authorList>
    </citation>
    <scope>NUCLEOTIDE SEQUENCE</scope>
    <source>
        <strain evidence="4">N11-34</strain>
    </source>
</reference>
<dbReference type="InterPro" id="IPR052016">
    <property type="entry name" value="Bact_Sigma-Reg"/>
</dbReference>
<name>A0ABQ3TT45_STRHY</name>
<dbReference type="SUPFAM" id="SSF55874">
    <property type="entry name" value="ATPase domain of HSP90 chaperone/DNA topoisomerase II/histidine kinase"/>
    <property type="match status" value="1"/>
</dbReference>
<dbReference type="Gene3D" id="3.30.450.40">
    <property type="match status" value="2"/>
</dbReference>
<evidence type="ECO:0000313" key="5">
    <source>
        <dbReference type="Proteomes" id="UP001054854"/>
    </source>
</evidence>
<dbReference type="PANTHER" id="PTHR43156">
    <property type="entry name" value="STAGE II SPORULATION PROTEIN E-RELATED"/>
    <property type="match status" value="1"/>
</dbReference>
<dbReference type="SUPFAM" id="SSF55781">
    <property type="entry name" value="GAF domain-like"/>
    <property type="match status" value="2"/>
</dbReference>
<dbReference type="PANTHER" id="PTHR43156:SF2">
    <property type="entry name" value="STAGE II SPORULATION PROTEIN E"/>
    <property type="match status" value="1"/>
</dbReference>